<evidence type="ECO:0000313" key="7">
    <source>
        <dbReference type="Proteomes" id="UP001152561"/>
    </source>
</evidence>
<keyword evidence="7" id="KW-1185">Reference proteome</keyword>
<dbReference type="OrthoDB" id="1305431at2759"/>
<dbReference type="AlphaFoldDB" id="A0A9Q1RM56"/>
<reference evidence="7" key="1">
    <citation type="journal article" date="2023" name="Proc. Natl. Acad. Sci. U.S.A.">
        <title>Genomic and structural basis for evolution of tropane alkaloid biosynthesis.</title>
        <authorList>
            <person name="Wanga Y.-J."/>
            <person name="Taina T."/>
            <person name="Yua J.-Y."/>
            <person name="Lia J."/>
            <person name="Xua B."/>
            <person name="Chenc J."/>
            <person name="D'Auriad J.C."/>
            <person name="Huanga J.-P."/>
            <person name="Huanga S.-X."/>
        </authorList>
    </citation>
    <scope>NUCLEOTIDE SEQUENCE [LARGE SCALE GENOMIC DNA]</scope>
    <source>
        <strain evidence="7">cv. KIB-2019</strain>
    </source>
</reference>
<protein>
    <recommendedName>
        <fullName evidence="8">BHLH domain-containing protein</fullName>
    </recommendedName>
</protein>
<evidence type="ECO:0000256" key="3">
    <source>
        <dbReference type="ARBA" id="ARBA00023163"/>
    </source>
</evidence>
<evidence type="ECO:0000256" key="2">
    <source>
        <dbReference type="ARBA" id="ARBA00023015"/>
    </source>
</evidence>
<evidence type="ECO:0008006" key="8">
    <source>
        <dbReference type="Google" id="ProtNLM"/>
    </source>
</evidence>
<accession>A0A9Q1RM56</accession>
<evidence type="ECO:0000313" key="6">
    <source>
        <dbReference type="EMBL" id="KAJ8562985.1"/>
    </source>
</evidence>
<dbReference type="EMBL" id="JAJAGQ010000005">
    <property type="protein sequence ID" value="KAJ8562985.1"/>
    <property type="molecule type" value="Genomic_DNA"/>
</dbReference>
<sequence>MIDHQISKCNLSLDCSSHEEDEDVGEQLSLSHLKVDEVPKKNFWDHSPPTLLTLGVPGVENHELMFGTNYSSTTQSDCQQPQHRKIETSSLDRESRGKKRKCGEDIHHLVSQFDANGSGMTSTRNEEYGLQQYSKASSVEMHKMSRVAVLDQAIQYIQALQHEVQVMSMDGIPAWHSASTLLAARNQIMQSTLQFNPYIPIMPRVAIGSFFGFGTSINYSNMSNLFPMMSLTSTGSHFPFLHLAFINNLLVMEAFSQGPPSQEKA</sequence>
<comment type="caution">
    <text evidence="6">The sequence shown here is derived from an EMBL/GenBank/DDBJ whole genome shotgun (WGS) entry which is preliminary data.</text>
</comment>
<proteinExistence type="predicted"/>
<evidence type="ECO:0000256" key="1">
    <source>
        <dbReference type="ARBA" id="ARBA00004123"/>
    </source>
</evidence>
<keyword evidence="4" id="KW-0539">Nucleus</keyword>
<evidence type="ECO:0000256" key="4">
    <source>
        <dbReference type="ARBA" id="ARBA00023242"/>
    </source>
</evidence>
<comment type="subcellular location">
    <subcellularLocation>
        <location evidence="1">Nucleus</location>
    </subcellularLocation>
</comment>
<dbReference type="SUPFAM" id="SSF47459">
    <property type="entry name" value="HLH, helix-loop-helix DNA-binding domain"/>
    <property type="match status" value="1"/>
</dbReference>
<dbReference type="GO" id="GO:0005634">
    <property type="term" value="C:nucleus"/>
    <property type="evidence" value="ECO:0007669"/>
    <property type="project" value="UniProtKB-SubCell"/>
</dbReference>
<evidence type="ECO:0000256" key="5">
    <source>
        <dbReference type="SAM" id="MobiDB-lite"/>
    </source>
</evidence>
<feature type="region of interest" description="Disordered" evidence="5">
    <location>
        <begin position="72"/>
        <end position="102"/>
    </location>
</feature>
<dbReference type="GO" id="GO:0046983">
    <property type="term" value="F:protein dimerization activity"/>
    <property type="evidence" value="ECO:0007669"/>
    <property type="project" value="InterPro"/>
</dbReference>
<dbReference type="Proteomes" id="UP001152561">
    <property type="component" value="Unassembled WGS sequence"/>
</dbReference>
<feature type="compositionally biased region" description="Polar residues" evidence="5">
    <location>
        <begin position="72"/>
        <end position="81"/>
    </location>
</feature>
<name>A0A9Q1RM56_9SOLA</name>
<feature type="compositionally biased region" description="Basic and acidic residues" evidence="5">
    <location>
        <begin position="84"/>
        <end position="95"/>
    </location>
</feature>
<keyword evidence="3" id="KW-0804">Transcription</keyword>
<gene>
    <name evidence="6" type="ORF">K7X08_031437</name>
</gene>
<keyword evidence="2" id="KW-0805">Transcription regulation</keyword>
<organism evidence="6 7">
    <name type="scientific">Anisodus acutangulus</name>
    <dbReference type="NCBI Taxonomy" id="402998"/>
    <lineage>
        <taxon>Eukaryota</taxon>
        <taxon>Viridiplantae</taxon>
        <taxon>Streptophyta</taxon>
        <taxon>Embryophyta</taxon>
        <taxon>Tracheophyta</taxon>
        <taxon>Spermatophyta</taxon>
        <taxon>Magnoliopsida</taxon>
        <taxon>eudicotyledons</taxon>
        <taxon>Gunneridae</taxon>
        <taxon>Pentapetalae</taxon>
        <taxon>asterids</taxon>
        <taxon>lamiids</taxon>
        <taxon>Solanales</taxon>
        <taxon>Solanaceae</taxon>
        <taxon>Solanoideae</taxon>
        <taxon>Hyoscyameae</taxon>
        <taxon>Anisodus</taxon>
    </lineage>
</organism>
<dbReference type="InterPro" id="IPR036638">
    <property type="entry name" value="HLH_DNA-bd_sf"/>
</dbReference>